<dbReference type="AlphaFoldDB" id="A0A3G9JRK8"/>
<dbReference type="KEGG" id="mvz:myaer102_52610"/>
<dbReference type="EMBL" id="AP019314">
    <property type="protein sequence ID" value="BBH42602.1"/>
    <property type="molecule type" value="Genomic_DNA"/>
</dbReference>
<accession>A0A3G9JRK8</accession>
<gene>
    <name evidence="1" type="ORF">myaer102_52610</name>
</gene>
<evidence type="ECO:0000313" key="2">
    <source>
        <dbReference type="Proteomes" id="UP000278152"/>
    </source>
</evidence>
<dbReference type="RefSeq" id="WP_002798353.1">
    <property type="nucleotide sequence ID" value="NZ_AP019314.1"/>
</dbReference>
<name>A0A3G9JRK8_MICVR</name>
<organism evidence="1 2">
    <name type="scientific">Microcystis viridis NIES-102</name>
    <dbReference type="NCBI Taxonomy" id="213615"/>
    <lineage>
        <taxon>Bacteria</taxon>
        <taxon>Bacillati</taxon>
        <taxon>Cyanobacteriota</taxon>
        <taxon>Cyanophyceae</taxon>
        <taxon>Oscillatoriophycideae</taxon>
        <taxon>Chroococcales</taxon>
        <taxon>Microcystaceae</taxon>
        <taxon>Microcystis</taxon>
    </lineage>
</organism>
<reference evidence="1 2" key="1">
    <citation type="submission" date="2018-11" db="EMBL/GenBank/DDBJ databases">
        <title>Complete genome sequence of Microcystis aeruginosa NIES-102.</title>
        <authorList>
            <person name="Yamaguchi H."/>
            <person name="Suzuki S."/>
            <person name="Kawachi M."/>
        </authorList>
    </citation>
    <scope>NUCLEOTIDE SEQUENCE [LARGE SCALE GENOMIC DNA]</scope>
    <source>
        <strain evidence="1 2">NIES-102</strain>
    </source>
</reference>
<dbReference type="Proteomes" id="UP000278152">
    <property type="component" value="Chromosome"/>
</dbReference>
<protein>
    <submittedName>
        <fullName evidence="1">Uncharacterized protein</fullName>
    </submittedName>
</protein>
<evidence type="ECO:0000313" key="1">
    <source>
        <dbReference type="EMBL" id="BBH42602.1"/>
    </source>
</evidence>
<sequence>MYNSHSNLHHLEKLVSDLVTQISLLTAENRAIKERLAYLEWDLHRENGCLQAENLSLRQMVDYCSEEYNSLEDSLR</sequence>
<proteinExistence type="predicted"/>